<feature type="compositionally biased region" description="Basic and acidic residues" evidence="1">
    <location>
        <begin position="33"/>
        <end position="48"/>
    </location>
</feature>
<dbReference type="EnsemblPlants" id="ORUFI09G11810.1">
    <property type="protein sequence ID" value="ORUFI09G11810.1"/>
    <property type="gene ID" value="ORUFI09G11810"/>
</dbReference>
<reference evidence="3" key="1">
    <citation type="submission" date="2013-06" db="EMBL/GenBank/DDBJ databases">
        <authorList>
            <person name="Zhao Q."/>
        </authorList>
    </citation>
    <scope>NUCLEOTIDE SEQUENCE</scope>
    <source>
        <strain evidence="3">cv. W1943</strain>
    </source>
</reference>
<dbReference type="HOGENOM" id="CLU_2889844_0_0_1"/>
<protein>
    <submittedName>
        <fullName evidence="2">Uncharacterized protein</fullName>
    </submittedName>
</protein>
<name>A0A0E0QRP2_ORYRU</name>
<accession>A0A0E0QRP2</accession>
<dbReference type="Gramene" id="ORUFI09G11810.1">
    <property type="protein sequence ID" value="ORUFI09G11810.1"/>
    <property type="gene ID" value="ORUFI09G11810"/>
</dbReference>
<evidence type="ECO:0000313" key="2">
    <source>
        <dbReference type="EnsemblPlants" id="ORUFI09G11810.1"/>
    </source>
</evidence>
<dbReference type="Proteomes" id="UP000008022">
    <property type="component" value="Unassembled WGS sequence"/>
</dbReference>
<sequence length="63" mass="7062">MAKTRRGTSVAKGKTPAERCAGRRRSPGSADRPPVEKYIIKATKREEVETTPMQLGHHHPWNP</sequence>
<organism evidence="2 3">
    <name type="scientific">Oryza rufipogon</name>
    <name type="common">Brownbeard rice</name>
    <name type="synonym">Asian wild rice</name>
    <dbReference type="NCBI Taxonomy" id="4529"/>
    <lineage>
        <taxon>Eukaryota</taxon>
        <taxon>Viridiplantae</taxon>
        <taxon>Streptophyta</taxon>
        <taxon>Embryophyta</taxon>
        <taxon>Tracheophyta</taxon>
        <taxon>Spermatophyta</taxon>
        <taxon>Magnoliopsida</taxon>
        <taxon>Liliopsida</taxon>
        <taxon>Poales</taxon>
        <taxon>Poaceae</taxon>
        <taxon>BOP clade</taxon>
        <taxon>Oryzoideae</taxon>
        <taxon>Oryzeae</taxon>
        <taxon>Oryzinae</taxon>
        <taxon>Oryza</taxon>
    </lineage>
</organism>
<dbReference type="AlphaFoldDB" id="A0A0E0QRP2"/>
<proteinExistence type="predicted"/>
<keyword evidence="3" id="KW-1185">Reference proteome</keyword>
<reference evidence="2" key="2">
    <citation type="submission" date="2015-06" db="UniProtKB">
        <authorList>
            <consortium name="EnsemblPlants"/>
        </authorList>
    </citation>
    <scope>IDENTIFICATION</scope>
</reference>
<feature type="region of interest" description="Disordered" evidence="1">
    <location>
        <begin position="1"/>
        <end position="63"/>
    </location>
</feature>
<evidence type="ECO:0000313" key="3">
    <source>
        <dbReference type="Proteomes" id="UP000008022"/>
    </source>
</evidence>
<evidence type="ECO:0000256" key="1">
    <source>
        <dbReference type="SAM" id="MobiDB-lite"/>
    </source>
</evidence>